<proteinExistence type="predicted"/>
<feature type="transmembrane region" description="Helical" evidence="7">
    <location>
        <begin position="345"/>
        <end position="368"/>
    </location>
</feature>
<dbReference type="InterPro" id="IPR020846">
    <property type="entry name" value="MFS_dom"/>
</dbReference>
<dbReference type="SUPFAM" id="SSF103473">
    <property type="entry name" value="MFS general substrate transporter"/>
    <property type="match status" value="1"/>
</dbReference>
<evidence type="ECO:0000256" key="2">
    <source>
        <dbReference type="ARBA" id="ARBA00022448"/>
    </source>
</evidence>
<gene>
    <name evidence="9" type="ORF">SAMN04488554_1813</name>
</gene>
<feature type="transmembrane region" description="Helical" evidence="7">
    <location>
        <begin position="226"/>
        <end position="246"/>
    </location>
</feature>
<evidence type="ECO:0000313" key="9">
    <source>
        <dbReference type="EMBL" id="SEE21303.1"/>
    </source>
</evidence>
<evidence type="ECO:0000256" key="1">
    <source>
        <dbReference type="ARBA" id="ARBA00004651"/>
    </source>
</evidence>
<dbReference type="Proteomes" id="UP000199220">
    <property type="component" value="Unassembled WGS sequence"/>
</dbReference>
<feature type="transmembrane region" description="Helical" evidence="7">
    <location>
        <begin position="252"/>
        <end position="272"/>
    </location>
</feature>
<feature type="transmembrane region" description="Helical" evidence="7">
    <location>
        <begin position="44"/>
        <end position="67"/>
    </location>
</feature>
<feature type="transmembrane region" description="Helical" evidence="7">
    <location>
        <begin position="79"/>
        <end position="99"/>
    </location>
</feature>
<evidence type="ECO:0000256" key="6">
    <source>
        <dbReference type="ARBA" id="ARBA00023136"/>
    </source>
</evidence>
<dbReference type="InterPro" id="IPR011701">
    <property type="entry name" value="MFS"/>
</dbReference>
<keyword evidence="10" id="KW-1185">Reference proteome</keyword>
<feature type="transmembrane region" description="Helical" evidence="7">
    <location>
        <begin position="175"/>
        <end position="194"/>
    </location>
</feature>
<dbReference type="OrthoDB" id="5242249at2"/>
<dbReference type="InterPro" id="IPR050171">
    <property type="entry name" value="MFS_Transporters"/>
</dbReference>
<feature type="transmembrane region" description="Helical" evidence="7">
    <location>
        <begin position="148"/>
        <end position="169"/>
    </location>
</feature>
<accession>A0A1H5GZY9</accession>
<dbReference type="AlphaFoldDB" id="A0A1H5GZY9"/>
<keyword evidence="2" id="KW-0813">Transport</keyword>
<feature type="transmembrane region" description="Helical" evidence="7">
    <location>
        <begin position="284"/>
        <end position="305"/>
    </location>
</feature>
<evidence type="ECO:0000256" key="4">
    <source>
        <dbReference type="ARBA" id="ARBA00022692"/>
    </source>
</evidence>
<dbReference type="GO" id="GO:0022857">
    <property type="term" value="F:transmembrane transporter activity"/>
    <property type="evidence" value="ECO:0007669"/>
    <property type="project" value="InterPro"/>
</dbReference>
<dbReference type="PANTHER" id="PTHR23517:SF3">
    <property type="entry name" value="INTEGRAL MEMBRANE TRANSPORT PROTEIN"/>
    <property type="match status" value="1"/>
</dbReference>
<feature type="transmembrane region" description="Helical" evidence="7">
    <location>
        <begin position="14"/>
        <end position="38"/>
    </location>
</feature>
<organism evidence="9 10">
    <name type="scientific">Ruania alba</name>
    <dbReference type="NCBI Taxonomy" id="648782"/>
    <lineage>
        <taxon>Bacteria</taxon>
        <taxon>Bacillati</taxon>
        <taxon>Actinomycetota</taxon>
        <taxon>Actinomycetes</taxon>
        <taxon>Micrococcales</taxon>
        <taxon>Ruaniaceae</taxon>
        <taxon>Ruania</taxon>
    </lineage>
</organism>
<keyword evidence="6 7" id="KW-0472">Membrane</keyword>
<feature type="transmembrane region" description="Helical" evidence="7">
    <location>
        <begin position="374"/>
        <end position="396"/>
    </location>
</feature>
<evidence type="ECO:0000256" key="7">
    <source>
        <dbReference type="SAM" id="Phobius"/>
    </source>
</evidence>
<keyword evidence="4 7" id="KW-0812">Transmembrane</keyword>
<dbReference type="Pfam" id="PF07690">
    <property type="entry name" value="MFS_1"/>
    <property type="match status" value="1"/>
</dbReference>
<dbReference type="EMBL" id="FNTX01000001">
    <property type="protein sequence ID" value="SEE21303.1"/>
    <property type="molecule type" value="Genomic_DNA"/>
</dbReference>
<dbReference type="RefSeq" id="WP_089772616.1">
    <property type="nucleotide sequence ID" value="NZ_FNTX01000001.1"/>
</dbReference>
<protein>
    <submittedName>
        <fullName evidence="9">Predicted arabinose efflux permease, MFS family</fullName>
    </submittedName>
</protein>
<evidence type="ECO:0000313" key="10">
    <source>
        <dbReference type="Proteomes" id="UP000199220"/>
    </source>
</evidence>
<sequence>MTGNRRWRLWQRPWAPVATALTVIAWGGNQFTPLLLYYREASSLSLVAVNAILSVYVLGLTPALLLSGRATDRFGPRRVLVAAAATAVTGSVLMALGAIDPWFLLVGRFVTGLSVGAGMASATSWIAEISRDPFAPATGTRAGARRTTLALTIGFGVGPAVTAACVQWGPSPQVLPYLLHVAVTVLGLVVLRAAPHPSQSVRPARQAGRAPVAIDRSRFMRVVAPSAPWIFGANGISFAVVPVVVAEAVEPYSLAYSTLLVALTFAAGGAVQPLARRVDDPVRGYATLIALGMVAGGTAVAATAGMASSPALGIAAAVMLGSSYGLNLVSGLQEVDRIAPASHRGLIIGIFYTLSYSGFLLPAALAALAQWFSYPLMLGALVLLAMGCLAAVALSARRR</sequence>
<dbReference type="PANTHER" id="PTHR23517">
    <property type="entry name" value="RESISTANCE PROTEIN MDTM, PUTATIVE-RELATED-RELATED"/>
    <property type="match status" value="1"/>
</dbReference>
<evidence type="ECO:0000256" key="3">
    <source>
        <dbReference type="ARBA" id="ARBA00022475"/>
    </source>
</evidence>
<dbReference type="InterPro" id="IPR036259">
    <property type="entry name" value="MFS_trans_sf"/>
</dbReference>
<evidence type="ECO:0000259" key="8">
    <source>
        <dbReference type="PROSITE" id="PS50850"/>
    </source>
</evidence>
<dbReference type="Gene3D" id="1.20.1250.20">
    <property type="entry name" value="MFS general substrate transporter like domains"/>
    <property type="match status" value="1"/>
</dbReference>
<keyword evidence="5 7" id="KW-1133">Transmembrane helix</keyword>
<name>A0A1H5GZY9_9MICO</name>
<feature type="transmembrane region" description="Helical" evidence="7">
    <location>
        <begin position="105"/>
        <end position="127"/>
    </location>
</feature>
<dbReference type="STRING" id="648782.SAMN04488554_1813"/>
<reference evidence="10" key="1">
    <citation type="submission" date="2016-10" db="EMBL/GenBank/DDBJ databases">
        <authorList>
            <person name="Varghese N."/>
            <person name="Submissions S."/>
        </authorList>
    </citation>
    <scope>NUCLEOTIDE SEQUENCE [LARGE SCALE GENOMIC DNA]</scope>
    <source>
        <strain evidence="10">DSM 21368</strain>
    </source>
</reference>
<feature type="transmembrane region" description="Helical" evidence="7">
    <location>
        <begin position="311"/>
        <end position="333"/>
    </location>
</feature>
<dbReference type="PROSITE" id="PS50850">
    <property type="entry name" value="MFS"/>
    <property type="match status" value="1"/>
</dbReference>
<dbReference type="GO" id="GO:0005886">
    <property type="term" value="C:plasma membrane"/>
    <property type="evidence" value="ECO:0007669"/>
    <property type="project" value="UniProtKB-SubCell"/>
</dbReference>
<keyword evidence="3" id="KW-1003">Cell membrane</keyword>
<evidence type="ECO:0000256" key="5">
    <source>
        <dbReference type="ARBA" id="ARBA00022989"/>
    </source>
</evidence>
<feature type="domain" description="Major facilitator superfamily (MFS) profile" evidence="8">
    <location>
        <begin position="1"/>
        <end position="399"/>
    </location>
</feature>
<comment type="subcellular location">
    <subcellularLocation>
        <location evidence="1">Cell membrane</location>
        <topology evidence="1">Multi-pass membrane protein</topology>
    </subcellularLocation>
</comment>